<feature type="region of interest" description="Disordered" evidence="1">
    <location>
        <begin position="82"/>
        <end position="235"/>
    </location>
</feature>
<sequence length="503" mass="55664">MTNRYDNYIVNGGGEKPGFRPMFKGLGCKNIHCISKADIMATALEWDRRFAPPYMNDPQTKHTASDAQKAWLIEETGVIRTRKEAAAKTTSRKSATSGGKMVTGQRGQAQKARPTKAQPKKNKAEVKQQEASSSDDEEAEQDQDGNIRMDEDGDSPDVTSTVDPTSDAVSSSNGSKRKRRDTTTPIAKKRTRTVRPEPADDDRSQEPEDEGAEATAVPARPTLAKMPTRKRAHERVVRETAFSDELSLNKSYSGTNKPLIVKLKLDNACLQAMTQGSSGDQIQKHTAGDMQTANTQRNLKQPVSRRHQGMASLPEPSKSMEGNKNDHVDTVVVAEKPKGASDTSASDNAPVKSSSRRRLPWHKRDQENVPVEGKSAAIDEASDNPDKVDEPSGDDAETDELWSEDAEEQPYVQISPGRPGKLVGPTFGQMLSPEALAKVENKDEARVPNGALSGLQLMRRQKRQKRLKIAEVEARGEKWVEPPEEHDWTKHFDDDVRKMRNRP</sequence>
<evidence type="ECO:0000313" key="3">
    <source>
        <dbReference type="Proteomes" id="UP001199106"/>
    </source>
</evidence>
<evidence type="ECO:0000256" key="1">
    <source>
        <dbReference type="SAM" id="MobiDB-lite"/>
    </source>
</evidence>
<feature type="compositionally biased region" description="Acidic residues" evidence="1">
    <location>
        <begin position="133"/>
        <end position="143"/>
    </location>
</feature>
<feature type="compositionally biased region" description="Polar residues" evidence="1">
    <location>
        <begin position="289"/>
        <end position="301"/>
    </location>
</feature>
<comment type="caution">
    <text evidence="2">The sequence shown here is derived from an EMBL/GenBank/DDBJ whole genome shotgun (WGS) entry which is preliminary data.</text>
</comment>
<feature type="region of interest" description="Disordered" evidence="1">
    <location>
        <begin position="275"/>
        <end position="420"/>
    </location>
</feature>
<keyword evidence="3" id="KW-1185">Reference proteome</keyword>
<evidence type="ECO:0000313" key="2">
    <source>
        <dbReference type="EMBL" id="KAG9184948.1"/>
    </source>
</evidence>
<feature type="compositionally biased region" description="Low complexity" evidence="1">
    <location>
        <begin position="87"/>
        <end position="97"/>
    </location>
</feature>
<proteinExistence type="predicted"/>
<feature type="compositionally biased region" description="Polar residues" evidence="1">
    <location>
        <begin position="341"/>
        <end position="353"/>
    </location>
</feature>
<organism evidence="2 3">
    <name type="scientific">Alternaria panax</name>
    <dbReference type="NCBI Taxonomy" id="48097"/>
    <lineage>
        <taxon>Eukaryota</taxon>
        <taxon>Fungi</taxon>
        <taxon>Dikarya</taxon>
        <taxon>Ascomycota</taxon>
        <taxon>Pezizomycotina</taxon>
        <taxon>Dothideomycetes</taxon>
        <taxon>Pleosporomycetidae</taxon>
        <taxon>Pleosporales</taxon>
        <taxon>Pleosporineae</taxon>
        <taxon>Pleosporaceae</taxon>
        <taxon>Alternaria</taxon>
        <taxon>Alternaria sect. Panax</taxon>
    </lineage>
</organism>
<feature type="compositionally biased region" description="Basic and acidic residues" evidence="1">
    <location>
        <begin position="194"/>
        <end position="206"/>
    </location>
</feature>
<protein>
    <submittedName>
        <fullName evidence="2">Uncharacterized protein</fullName>
    </submittedName>
</protein>
<feature type="region of interest" description="Disordered" evidence="1">
    <location>
        <begin position="478"/>
        <end position="503"/>
    </location>
</feature>
<gene>
    <name evidence="2" type="ORF">G6011_11778</name>
</gene>
<dbReference type="AlphaFoldDB" id="A0AAD4I404"/>
<reference evidence="2" key="1">
    <citation type="submission" date="2021-07" db="EMBL/GenBank/DDBJ databases">
        <title>Genome Resource of American Ginseng Black Spot Pathogen Alternaria panax.</title>
        <authorList>
            <person name="Qiu C."/>
            <person name="Wang W."/>
            <person name="Liu Z."/>
        </authorList>
    </citation>
    <scope>NUCLEOTIDE SEQUENCE</scope>
    <source>
        <strain evidence="2">BNCC115425</strain>
    </source>
</reference>
<feature type="compositionally biased region" description="Acidic residues" evidence="1">
    <location>
        <begin position="391"/>
        <end position="408"/>
    </location>
</feature>
<dbReference type="Proteomes" id="UP001199106">
    <property type="component" value="Unassembled WGS sequence"/>
</dbReference>
<feature type="compositionally biased region" description="Polar residues" evidence="1">
    <location>
        <begin position="157"/>
        <end position="174"/>
    </location>
</feature>
<dbReference type="EMBL" id="JAANER010000013">
    <property type="protein sequence ID" value="KAG9184948.1"/>
    <property type="molecule type" value="Genomic_DNA"/>
</dbReference>
<name>A0AAD4I404_9PLEO</name>
<feature type="compositionally biased region" description="Basic and acidic residues" evidence="1">
    <location>
        <begin position="321"/>
        <end position="339"/>
    </location>
</feature>
<accession>A0AAD4I404</accession>